<dbReference type="Proteomes" id="UP000218267">
    <property type="component" value="Chromosome"/>
</dbReference>
<dbReference type="KEGG" id="mbas:ALGA_0232"/>
<dbReference type="AlphaFoldDB" id="A0A1Y1CE54"/>
<reference evidence="1 2" key="1">
    <citation type="journal article" date="2018" name="Mar. Genomics">
        <title>Complete genome sequence of Marinifilaceae bacterium strain SPP2, isolated from the Antarctic marine sediment.</title>
        <authorList>
            <person name="Watanabe M."/>
            <person name="Kojima H."/>
            <person name="Fukui M."/>
        </authorList>
    </citation>
    <scope>NUCLEOTIDE SEQUENCE [LARGE SCALE GENOMIC DNA]</scope>
    <source>
        <strain evidence="1 2">SPP2</strain>
    </source>
</reference>
<reference evidence="2" key="2">
    <citation type="journal article" date="2020" name="Antonie Van Leeuwenhoek">
        <title>Labilibaculum antarcticum sp. nov., a novel facultative anaerobic, psychrotorelant bacterium isolated from marine sediment of Antarctica.</title>
        <authorList>
            <person name="Watanabe M."/>
            <person name="Kojima H."/>
            <person name="Fukui M."/>
        </authorList>
    </citation>
    <scope>NUCLEOTIDE SEQUENCE [LARGE SCALE GENOMIC DNA]</scope>
    <source>
        <strain evidence="2">SPP2</strain>
    </source>
</reference>
<dbReference type="EMBL" id="AP018042">
    <property type="protein sequence ID" value="BAX78627.1"/>
    <property type="molecule type" value="Genomic_DNA"/>
</dbReference>
<dbReference type="RefSeq" id="WP_096427559.1">
    <property type="nucleotide sequence ID" value="NZ_AP018042.1"/>
</dbReference>
<evidence type="ECO:0000313" key="1">
    <source>
        <dbReference type="EMBL" id="BAX78627.1"/>
    </source>
</evidence>
<dbReference type="Pfam" id="PF19775">
    <property type="entry name" value="DUF6261"/>
    <property type="match status" value="1"/>
</dbReference>
<organism evidence="1 2">
    <name type="scientific">Labilibaculum antarcticum</name>
    <dbReference type="NCBI Taxonomy" id="1717717"/>
    <lineage>
        <taxon>Bacteria</taxon>
        <taxon>Pseudomonadati</taxon>
        <taxon>Bacteroidota</taxon>
        <taxon>Bacteroidia</taxon>
        <taxon>Marinilabiliales</taxon>
        <taxon>Marinifilaceae</taxon>
        <taxon>Labilibaculum</taxon>
    </lineage>
</organism>
<name>A0A1Y1CE54_9BACT</name>
<sequence>MFVKMIFSFLRINELLGYCNEIKTFLSSLNLEALPVKDPAGKLSLKLEEALAASNRSRSSEYTEWLNVKDHRRDESFLAFRNLMEAFTHRKDESMLAAAEKIILIIKGHGWTLQNGGKKVQSAKMASLVKELSSEENQALITSLSANDWYQDMVADNAVYDQMLEEKSNTNNNQTVYDMATVYQELQTACEELFEAVEVLNRISPDVAYTQIATFSNDCTQRYLAAARTRKTKNENSAVEKTEAE</sequence>
<gene>
    <name evidence="1" type="ORF">ALGA_0232</name>
</gene>
<dbReference type="OrthoDB" id="1115936at2"/>
<proteinExistence type="predicted"/>
<protein>
    <submittedName>
        <fullName evidence="1">Uncharacterized protein</fullName>
    </submittedName>
</protein>
<evidence type="ECO:0000313" key="2">
    <source>
        <dbReference type="Proteomes" id="UP000218267"/>
    </source>
</evidence>
<dbReference type="InterPro" id="IPR046228">
    <property type="entry name" value="DUF6261"/>
</dbReference>
<keyword evidence="2" id="KW-1185">Reference proteome</keyword>
<accession>A0A1Y1CE54</accession>